<keyword evidence="3" id="KW-1003">Cell membrane</keyword>
<dbReference type="GO" id="GO:0044874">
    <property type="term" value="P:lipoprotein localization to outer membrane"/>
    <property type="evidence" value="ECO:0007669"/>
    <property type="project" value="TreeGrafter"/>
</dbReference>
<feature type="transmembrane region" description="Helical" evidence="7">
    <location>
        <begin position="816"/>
        <end position="842"/>
    </location>
</feature>
<dbReference type="InterPro" id="IPR051447">
    <property type="entry name" value="Lipoprotein-release_system"/>
</dbReference>
<dbReference type="InterPro" id="IPR003838">
    <property type="entry name" value="ABC3_permease_C"/>
</dbReference>
<proteinExistence type="inferred from homology"/>
<feature type="transmembrane region" description="Helical" evidence="7">
    <location>
        <begin position="862"/>
        <end position="887"/>
    </location>
</feature>
<protein>
    <submittedName>
        <fullName evidence="9">FtsX-like permease family protein</fullName>
    </submittedName>
</protein>
<feature type="transmembrane region" description="Helical" evidence="7">
    <location>
        <begin position="488"/>
        <end position="511"/>
    </location>
</feature>
<comment type="similarity">
    <text evidence="2">Belongs to the ABC-4 integral membrane protein family. LolC/E subfamily.</text>
</comment>
<reference evidence="9 10" key="1">
    <citation type="submission" date="2019-03" db="EMBL/GenBank/DDBJ databases">
        <title>Sequencing the genomes of 1000 actinobacteria strains.</title>
        <authorList>
            <person name="Klenk H.-P."/>
        </authorList>
    </citation>
    <scope>NUCLEOTIDE SEQUENCE [LARGE SCALE GENOMIC DNA]</scope>
    <source>
        <strain evidence="9 10">DSM 18936</strain>
    </source>
</reference>
<gene>
    <name evidence="9" type="ORF">BDK89_0851</name>
</gene>
<evidence type="ECO:0000256" key="3">
    <source>
        <dbReference type="ARBA" id="ARBA00022475"/>
    </source>
</evidence>
<feature type="domain" description="ABC3 transporter permease C-terminal" evidence="8">
    <location>
        <begin position="774"/>
        <end position="892"/>
    </location>
</feature>
<dbReference type="GO" id="GO:0098797">
    <property type="term" value="C:plasma membrane protein complex"/>
    <property type="evidence" value="ECO:0007669"/>
    <property type="project" value="TreeGrafter"/>
</dbReference>
<evidence type="ECO:0000256" key="4">
    <source>
        <dbReference type="ARBA" id="ARBA00022692"/>
    </source>
</evidence>
<dbReference type="OrthoDB" id="3846564at2"/>
<keyword evidence="6 7" id="KW-0472">Membrane</keyword>
<organism evidence="9 10">
    <name type="scientific">Ilumatobacter fluminis</name>
    <dbReference type="NCBI Taxonomy" id="467091"/>
    <lineage>
        <taxon>Bacteria</taxon>
        <taxon>Bacillati</taxon>
        <taxon>Actinomycetota</taxon>
        <taxon>Acidimicrobiia</taxon>
        <taxon>Acidimicrobiales</taxon>
        <taxon>Ilumatobacteraceae</taxon>
        <taxon>Ilumatobacter</taxon>
    </lineage>
</organism>
<accession>A0A4R7HWG9</accession>
<dbReference type="Proteomes" id="UP000294558">
    <property type="component" value="Unassembled WGS sequence"/>
</dbReference>
<evidence type="ECO:0000313" key="10">
    <source>
        <dbReference type="Proteomes" id="UP000294558"/>
    </source>
</evidence>
<evidence type="ECO:0000256" key="1">
    <source>
        <dbReference type="ARBA" id="ARBA00004651"/>
    </source>
</evidence>
<feature type="transmembrane region" description="Helical" evidence="7">
    <location>
        <begin position="337"/>
        <end position="359"/>
    </location>
</feature>
<dbReference type="EMBL" id="SOAU01000001">
    <property type="protein sequence ID" value="TDT15285.1"/>
    <property type="molecule type" value="Genomic_DNA"/>
</dbReference>
<evidence type="ECO:0000256" key="2">
    <source>
        <dbReference type="ARBA" id="ARBA00005236"/>
    </source>
</evidence>
<dbReference type="PANTHER" id="PTHR30489:SF0">
    <property type="entry name" value="LIPOPROTEIN-RELEASING SYSTEM TRANSMEMBRANE PROTEIN LOLE"/>
    <property type="match status" value="1"/>
</dbReference>
<name>A0A4R7HWG9_9ACTN</name>
<evidence type="ECO:0000256" key="5">
    <source>
        <dbReference type="ARBA" id="ARBA00022989"/>
    </source>
</evidence>
<keyword evidence="5 7" id="KW-1133">Transmembrane helix</keyword>
<feature type="transmembrane region" description="Helical" evidence="7">
    <location>
        <begin position="457"/>
        <end position="476"/>
    </location>
</feature>
<dbReference type="AlphaFoldDB" id="A0A4R7HWG9"/>
<dbReference type="PANTHER" id="PTHR30489">
    <property type="entry name" value="LIPOPROTEIN-RELEASING SYSTEM TRANSMEMBRANE PROTEIN LOLE"/>
    <property type="match status" value="1"/>
</dbReference>
<feature type="transmembrane region" description="Helical" evidence="7">
    <location>
        <begin position="544"/>
        <end position="563"/>
    </location>
</feature>
<dbReference type="Pfam" id="PF02687">
    <property type="entry name" value="FtsX"/>
    <property type="match status" value="1"/>
</dbReference>
<evidence type="ECO:0000256" key="6">
    <source>
        <dbReference type="ARBA" id="ARBA00023136"/>
    </source>
</evidence>
<evidence type="ECO:0000313" key="9">
    <source>
        <dbReference type="EMBL" id="TDT15285.1"/>
    </source>
</evidence>
<evidence type="ECO:0000256" key="7">
    <source>
        <dbReference type="SAM" id="Phobius"/>
    </source>
</evidence>
<feature type="transmembrane region" description="Helical" evidence="7">
    <location>
        <begin position="416"/>
        <end position="436"/>
    </location>
</feature>
<sequence>MIGWSVLVGMGRRTEVAVWAMMLTLLTIVAFGAVAAPRLLRGAEEASLEQALEDAPLGARQLAVRVISDYPLGDTGDPLELQRERLAEIDDQLSPELLERFVDERFVADTSRFTVAARAGTEPDAAEVPALPTFLTFRVHPEIDDHSELVAGRRAAPSDRVVDGAAVFEFEVTPETAAELGWEIGDQLLLTVDPSDVVTRSFNAGLPADFVGELVGLRELSDPLESYWFGDARAHRPTVADTGIGANVFAFGLVHPEQLPSRPFVAAGRSPFALEQRRDLDVESVTLDSVDGTLAGVLALEASFSTQPTLTRPGVANSLRPVIETEIAQRDAGRSTIVLAAAGVLGVVLATLAQILLAAAGRRRGWLTVARARGASRPQVVGGSMVEMAVLATIAVVVGGGLALMAFSSNASDLEAPLVVATWVGAVLCSGLVAFSEGLRRVTVSGRPSAHPGLGRWGRIGGTVLVAVTFAAVITFRRRGVTAATDGADLLVVLVPVLVPLSVVYLLRFAVPTFVGRAARRGLALGPGRLVGLRRVATDPQSTIGVVAVIVLALTVAALGVGVDRALADGAVDASWVEVEADYRIDTRQPGVREAANAVSDTVVGVVGDTRITIERDDEAFGATFNAVDVAAVQSITEGTAADQSLPLELAEPGLDGSIPVVAADRVNGRLVRVGDRFAGVGTRAGQVYEVIEVRGAAYGRTIDFLIADRGVMAEISGVEPGFDTVLVGGSEAIRGEIETIANEADERLRVRADVLQQQLDDPLSRMVRRGYAVAAAFSLLLSLVALAAVAVATARRRQREVAILGVLGAGRRETVAAVVAELVPAAVIGSIVGTFVGWLVARSYAGRYDLSAFAGGTPVSIEAVPIALALAGAAVALASVMVAAVLARRIVVANAADILRIDGAA</sequence>
<evidence type="ECO:0000259" key="8">
    <source>
        <dbReference type="Pfam" id="PF02687"/>
    </source>
</evidence>
<feature type="transmembrane region" description="Helical" evidence="7">
    <location>
        <begin position="380"/>
        <end position="404"/>
    </location>
</feature>
<keyword evidence="4 7" id="KW-0812">Transmembrane</keyword>
<dbReference type="RefSeq" id="WP_133867750.1">
    <property type="nucleotide sequence ID" value="NZ_SOAU01000001.1"/>
</dbReference>
<feature type="transmembrane region" description="Helical" evidence="7">
    <location>
        <begin position="772"/>
        <end position="795"/>
    </location>
</feature>
<keyword evidence="10" id="KW-1185">Reference proteome</keyword>
<comment type="caution">
    <text evidence="9">The sequence shown here is derived from an EMBL/GenBank/DDBJ whole genome shotgun (WGS) entry which is preliminary data.</text>
</comment>
<comment type="subcellular location">
    <subcellularLocation>
        <location evidence="1">Cell membrane</location>
        <topology evidence="1">Multi-pass membrane protein</topology>
    </subcellularLocation>
</comment>